<evidence type="ECO:0000313" key="8">
    <source>
        <dbReference type="Proteomes" id="UP000295388"/>
    </source>
</evidence>
<evidence type="ECO:0000256" key="5">
    <source>
        <dbReference type="ARBA" id="ARBA00023163"/>
    </source>
</evidence>
<dbReference type="InterPro" id="IPR015424">
    <property type="entry name" value="PyrdxlP-dep_Trfase"/>
</dbReference>
<dbReference type="Gene3D" id="3.40.640.10">
    <property type="entry name" value="Type I PLP-dependent aspartate aminotransferase-like (Major domain)"/>
    <property type="match status" value="1"/>
</dbReference>
<dbReference type="SUPFAM" id="SSF53383">
    <property type="entry name" value="PLP-dependent transferases"/>
    <property type="match status" value="1"/>
</dbReference>
<dbReference type="InterPro" id="IPR000524">
    <property type="entry name" value="Tscrpt_reg_HTH_GntR"/>
</dbReference>
<dbReference type="InterPro" id="IPR036390">
    <property type="entry name" value="WH_DNA-bd_sf"/>
</dbReference>
<dbReference type="InterPro" id="IPR036388">
    <property type="entry name" value="WH-like_DNA-bd_sf"/>
</dbReference>
<name>A0A4R6KIV9_9ACTN</name>
<dbReference type="GO" id="GO:0030170">
    <property type="term" value="F:pyridoxal phosphate binding"/>
    <property type="evidence" value="ECO:0007669"/>
    <property type="project" value="InterPro"/>
</dbReference>
<comment type="similarity">
    <text evidence="1">In the C-terminal section; belongs to the class-I pyridoxal-phosphate-dependent aminotransferase family.</text>
</comment>
<dbReference type="InterPro" id="IPR051446">
    <property type="entry name" value="HTH_trans_reg/aminotransferase"/>
</dbReference>
<dbReference type="Gene3D" id="1.10.10.10">
    <property type="entry name" value="Winged helix-like DNA-binding domain superfamily/Winged helix DNA-binding domain"/>
    <property type="match status" value="1"/>
</dbReference>
<evidence type="ECO:0000313" key="7">
    <source>
        <dbReference type="EMBL" id="TDO50819.1"/>
    </source>
</evidence>
<dbReference type="EMBL" id="SNWQ01000004">
    <property type="protein sequence ID" value="TDO50819.1"/>
    <property type="molecule type" value="Genomic_DNA"/>
</dbReference>
<evidence type="ECO:0000256" key="2">
    <source>
        <dbReference type="ARBA" id="ARBA00022898"/>
    </source>
</evidence>
<gene>
    <name evidence="7" type="ORF">EV643_104319</name>
</gene>
<evidence type="ECO:0000256" key="1">
    <source>
        <dbReference type="ARBA" id="ARBA00005384"/>
    </source>
</evidence>
<dbReference type="AlphaFoldDB" id="A0A4R6KIV9"/>
<dbReference type="Pfam" id="PF00155">
    <property type="entry name" value="Aminotran_1_2"/>
    <property type="match status" value="1"/>
</dbReference>
<sequence length="474" mass="50550">MRPIELLDRLGRWSSGRGPLYVLLAARMRQLIDDGELPPGVQLPPDRALAGGLAVGRTTVVAAYDLLRAEGRITRRQGSGTRVAGAPSSATVEDAPVDPIFLDSLESRDDGVLLAICAAPGDPPPELAEAYANMLPLLAKISGDIGYYPYGHPVLRQAIATRYSDHGVPTASDQVLVTNGGQQALTLLARAFLRPGDQVLVEAPTYPGALEAFREEAAVLRGLPVGLEGFEPAVRERRPALAYVIPTYHNPTGSVLSALARQRLARSAAALGVPLIEDEVPADLGFPGVPRPRPLAAFSDAVLSIGSLSKSVWGGLRIGWVRGPTPIIARLARLRAVSDLGGNVPAQLAAAELVARLDSLDLATELKSRHDQLRSLLARELPTWEVPPIRGGQTLWVRLPEGDGNSFAQTAMRHGIAVLPGAGLDVTGDSDAYLRLHFRARPDELTEAVRRLTSAWHSYHPPAGRVSTRPAIAI</sequence>
<accession>A0A4R6KIV9</accession>
<protein>
    <submittedName>
        <fullName evidence="7">DNA-binding transcriptional MocR family regulator</fullName>
    </submittedName>
</protein>
<keyword evidence="8" id="KW-1185">Reference proteome</keyword>
<evidence type="ECO:0000256" key="4">
    <source>
        <dbReference type="ARBA" id="ARBA00023125"/>
    </source>
</evidence>
<dbReference type="Proteomes" id="UP000295388">
    <property type="component" value="Unassembled WGS sequence"/>
</dbReference>
<dbReference type="OrthoDB" id="199743at2"/>
<proteinExistence type="inferred from homology"/>
<dbReference type="GO" id="GO:0003677">
    <property type="term" value="F:DNA binding"/>
    <property type="evidence" value="ECO:0007669"/>
    <property type="project" value="UniProtKB-KW"/>
</dbReference>
<dbReference type="CDD" id="cd07377">
    <property type="entry name" value="WHTH_GntR"/>
    <property type="match status" value="1"/>
</dbReference>
<evidence type="ECO:0000256" key="3">
    <source>
        <dbReference type="ARBA" id="ARBA00023015"/>
    </source>
</evidence>
<reference evidence="7 8" key="1">
    <citation type="submission" date="2019-03" db="EMBL/GenBank/DDBJ databases">
        <title>Genomic Encyclopedia of Type Strains, Phase III (KMG-III): the genomes of soil and plant-associated and newly described type strains.</title>
        <authorList>
            <person name="Whitman W."/>
        </authorList>
    </citation>
    <scope>NUCLEOTIDE SEQUENCE [LARGE SCALE GENOMIC DNA]</scope>
    <source>
        <strain evidence="7 8">VKM Ac-2527</strain>
    </source>
</reference>
<dbReference type="PANTHER" id="PTHR46577">
    <property type="entry name" value="HTH-TYPE TRANSCRIPTIONAL REGULATORY PROTEIN GABR"/>
    <property type="match status" value="1"/>
</dbReference>
<feature type="domain" description="HTH gntR-type" evidence="6">
    <location>
        <begin position="18"/>
        <end position="86"/>
    </location>
</feature>
<dbReference type="PROSITE" id="PS50949">
    <property type="entry name" value="HTH_GNTR"/>
    <property type="match status" value="1"/>
</dbReference>
<dbReference type="CDD" id="cd00609">
    <property type="entry name" value="AAT_like"/>
    <property type="match status" value="1"/>
</dbReference>
<dbReference type="SMART" id="SM00345">
    <property type="entry name" value="HTH_GNTR"/>
    <property type="match status" value="1"/>
</dbReference>
<dbReference type="Pfam" id="PF00392">
    <property type="entry name" value="GntR"/>
    <property type="match status" value="1"/>
</dbReference>
<dbReference type="RefSeq" id="WP_133799988.1">
    <property type="nucleotide sequence ID" value="NZ_SNWQ01000004.1"/>
</dbReference>
<organism evidence="7 8">
    <name type="scientific">Kribbella caucasensis</name>
    <dbReference type="NCBI Taxonomy" id="2512215"/>
    <lineage>
        <taxon>Bacteria</taxon>
        <taxon>Bacillati</taxon>
        <taxon>Actinomycetota</taxon>
        <taxon>Actinomycetes</taxon>
        <taxon>Propionibacteriales</taxon>
        <taxon>Kribbellaceae</taxon>
        <taxon>Kribbella</taxon>
    </lineage>
</organism>
<dbReference type="InterPro" id="IPR015421">
    <property type="entry name" value="PyrdxlP-dep_Trfase_major"/>
</dbReference>
<comment type="caution">
    <text evidence="7">The sequence shown here is derived from an EMBL/GenBank/DDBJ whole genome shotgun (WGS) entry which is preliminary data.</text>
</comment>
<dbReference type="InterPro" id="IPR004839">
    <property type="entry name" value="Aminotransferase_I/II_large"/>
</dbReference>
<keyword evidence="3" id="KW-0805">Transcription regulation</keyword>
<dbReference type="PANTHER" id="PTHR46577:SF1">
    <property type="entry name" value="HTH-TYPE TRANSCRIPTIONAL REGULATORY PROTEIN GABR"/>
    <property type="match status" value="1"/>
</dbReference>
<keyword evidence="2" id="KW-0663">Pyridoxal phosphate</keyword>
<dbReference type="SUPFAM" id="SSF46785">
    <property type="entry name" value="Winged helix' DNA-binding domain"/>
    <property type="match status" value="1"/>
</dbReference>
<dbReference type="GO" id="GO:0003700">
    <property type="term" value="F:DNA-binding transcription factor activity"/>
    <property type="evidence" value="ECO:0007669"/>
    <property type="project" value="InterPro"/>
</dbReference>
<evidence type="ECO:0000259" key="6">
    <source>
        <dbReference type="PROSITE" id="PS50949"/>
    </source>
</evidence>
<keyword evidence="4 7" id="KW-0238">DNA-binding</keyword>
<keyword evidence="5" id="KW-0804">Transcription</keyword>